<dbReference type="PANTHER" id="PTHR10622:SF10">
    <property type="entry name" value="HET DOMAIN-CONTAINING PROTEIN"/>
    <property type="match status" value="1"/>
</dbReference>
<evidence type="ECO:0000259" key="3">
    <source>
        <dbReference type="Pfam" id="PF20233"/>
    </source>
</evidence>
<dbReference type="Proteomes" id="UP001310594">
    <property type="component" value="Unassembled WGS sequence"/>
</dbReference>
<dbReference type="PANTHER" id="PTHR10622">
    <property type="entry name" value="HET DOMAIN-CONTAINING PROTEIN"/>
    <property type="match status" value="1"/>
</dbReference>
<gene>
    <name evidence="4" type="ORF">LTR97_008618</name>
</gene>
<proteinExistence type="predicted"/>
<dbReference type="Pfam" id="PF06985">
    <property type="entry name" value="HET"/>
    <property type="match status" value="1"/>
</dbReference>
<organism evidence="4 5">
    <name type="scientific">Elasticomyces elasticus</name>
    <dbReference type="NCBI Taxonomy" id="574655"/>
    <lineage>
        <taxon>Eukaryota</taxon>
        <taxon>Fungi</taxon>
        <taxon>Dikarya</taxon>
        <taxon>Ascomycota</taxon>
        <taxon>Pezizomycotina</taxon>
        <taxon>Dothideomycetes</taxon>
        <taxon>Dothideomycetidae</taxon>
        <taxon>Mycosphaerellales</taxon>
        <taxon>Teratosphaeriaceae</taxon>
        <taxon>Elasticomyces</taxon>
    </lineage>
</organism>
<feature type="domain" description="DUF6590" evidence="3">
    <location>
        <begin position="615"/>
        <end position="776"/>
    </location>
</feature>
<evidence type="ECO:0000256" key="1">
    <source>
        <dbReference type="SAM" id="MobiDB-lite"/>
    </source>
</evidence>
<dbReference type="InterPro" id="IPR046497">
    <property type="entry name" value="DUF6590"/>
</dbReference>
<reference evidence="4" key="1">
    <citation type="submission" date="2023-08" db="EMBL/GenBank/DDBJ databases">
        <title>Black Yeasts Isolated from many extreme environments.</title>
        <authorList>
            <person name="Coleine C."/>
            <person name="Stajich J.E."/>
            <person name="Selbmann L."/>
        </authorList>
    </citation>
    <scope>NUCLEOTIDE SEQUENCE</scope>
    <source>
        <strain evidence="4">CCFEE 5810</strain>
    </source>
</reference>
<evidence type="ECO:0008006" key="6">
    <source>
        <dbReference type="Google" id="ProtNLM"/>
    </source>
</evidence>
<feature type="compositionally biased region" description="Polar residues" evidence="1">
    <location>
        <begin position="481"/>
        <end position="491"/>
    </location>
</feature>
<name>A0AAN7ZT23_9PEZI</name>
<sequence length="793" mass="88112">MCDEPPQKRPIRVLDVRNYSLVEGDAIKAPYAILSHRWGSQDQEVSYKEWEDRNHGQLRERQGYAKIRGACEQAERDGLVYLWVDTICINKADTAELSESINSMYAWYQNAAVKVVFFAWDWSSLGDLANLLEPVYAATGISHDILRHDIAVHDCTIAQRLSWASRRTTQKVEDMTYSLLGVLDVNMSLRYGEGKRAFFRLQRKLLTKTNDLTVLAWDSQDRSLRSRLFATSPANFANSGCIRMAEHVTNDAEYSLNNVGLTGLFPVVEQHNSKGYNDLVPLYCYRSDSPDDMLALRLTTTSTSRNSGKITYSIDVDQHDDQVAAQSSRLDTIHSFPTFSMRRVQLTIKHEPQQALAWNTKHEIAVRAQLTDRVESKDSVNLATTSMTPVPQSSGVQSYSIISAAVHGIWSVDSDSDCSTWSDTFAELVTAVDPTTEEQRSPRRNSLEFSNPPVGRPMALLREGSSAAGSAEHDGRAGYTETPTRGDQATNVAFEPPGSHPGFYHQSRASARTNGADQAVLISETQSRSMYQMSSRALNSACNASASLSGQSPRVQSTSKDSTVLLNTKAHDLEHATADSGSHAGNVKTYNTGYSNEDNDRNIFSHFKVQRQPEKFFVLGRVFLLLWNEKPGGTSTVISAQMAMPMQSHADSDAHGARMWSKVRRFIVVRVANDGGRCTALPVLTYGGRGVSKTGVIKADHGIVYTTPEAPEPRQDERPQRGETCMLSQPIRVVLHDTIKKLDPMSRINFGDPCTVSYDTEVQPLGMVHSMSMVALTYQFRHVCEQRGSIGSR</sequence>
<feature type="domain" description="Heterokaryon incompatibility" evidence="2">
    <location>
        <begin position="31"/>
        <end position="119"/>
    </location>
</feature>
<dbReference type="Pfam" id="PF20233">
    <property type="entry name" value="DUF6590"/>
    <property type="match status" value="1"/>
</dbReference>
<feature type="region of interest" description="Disordered" evidence="1">
    <location>
        <begin position="433"/>
        <end position="514"/>
    </location>
</feature>
<evidence type="ECO:0000313" key="5">
    <source>
        <dbReference type="Proteomes" id="UP001310594"/>
    </source>
</evidence>
<dbReference type="InterPro" id="IPR010730">
    <property type="entry name" value="HET"/>
</dbReference>
<dbReference type="EMBL" id="JAVRQU010000013">
    <property type="protein sequence ID" value="KAK5696198.1"/>
    <property type="molecule type" value="Genomic_DNA"/>
</dbReference>
<evidence type="ECO:0000259" key="2">
    <source>
        <dbReference type="Pfam" id="PF06985"/>
    </source>
</evidence>
<dbReference type="AlphaFoldDB" id="A0AAN7ZT23"/>
<accession>A0AAN7ZT23</accession>
<protein>
    <recommendedName>
        <fullName evidence="6">Heterokaryon incompatibility domain-containing protein</fullName>
    </recommendedName>
</protein>
<evidence type="ECO:0000313" key="4">
    <source>
        <dbReference type="EMBL" id="KAK5696198.1"/>
    </source>
</evidence>
<comment type="caution">
    <text evidence="4">The sequence shown here is derived from an EMBL/GenBank/DDBJ whole genome shotgun (WGS) entry which is preliminary data.</text>
</comment>